<protein>
    <recommendedName>
        <fullName evidence="3">O-acyltransferase WSD1 C-terminal domain-containing protein</fullName>
    </recommendedName>
</protein>
<evidence type="ECO:0000313" key="2">
    <source>
        <dbReference type="Proteomes" id="UP001365542"/>
    </source>
</evidence>
<dbReference type="PANTHER" id="PTHR42034:SF1">
    <property type="entry name" value="CONDENSATION DOMAIN-CONTAINING PROTEIN"/>
    <property type="match status" value="1"/>
</dbReference>
<dbReference type="AlphaFoldDB" id="A0AAV9X815"/>
<gene>
    <name evidence="1" type="ORF">TWF694_011104</name>
</gene>
<keyword evidence="2" id="KW-1185">Reference proteome</keyword>
<sequence>MAPNQKTLTITIGAVLDRCTKPPSSSTIEAVWIALRRAHPMLGSIIVDDGFIYTIPTSNDLQRWAEETIYIDTSGKTGRDLALSSSNLKNAELYFLPNHNEVFLRLRHELIDGVGSFMLFNELLRLLQGKPLHESSNKPENVINQLGPSLMQLACATIPEPESMLEVDRIAKDANAPTLGLMNRPQDIQIPMEYRRLEYSLNEADTLKLLKICKENQITITAASTVATSRVLLKHNGLESGTFGESLIVSLRDTLVYPYNGPRFAVSNRITAKVGIFSFSLAENFSKTARAIKREYASWKSNKVNVAAIGPITEAMLNAGQVNATKTKIAGPDFSPIGLSSLGIVENYISQPIDDFWFSVSIGGAQSTIYIYTVKDKLRFAISYNSKFHEAETIKEFMEDFFAEFKQGLGFDPIGGIYTC</sequence>
<dbReference type="Gene3D" id="3.30.559.30">
    <property type="entry name" value="Nonribosomal peptide synthetase, condensation domain"/>
    <property type="match status" value="1"/>
</dbReference>
<dbReference type="Proteomes" id="UP001365542">
    <property type="component" value="Unassembled WGS sequence"/>
</dbReference>
<evidence type="ECO:0000313" key="1">
    <source>
        <dbReference type="EMBL" id="KAK6538225.1"/>
    </source>
</evidence>
<comment type="caution">
    <text evidence="1">The sequence shown here is derived from an EMBL/GenBank/DDBJ whole genome shotgun (WGS) entry which is preliminary data.</text>
</comment>
<dbReference type="EMBL" id="JAVHJO010000008">
    <property type="protein sequence ID" value="KAK6538225.1"/>
    <property type="molecule type" value="Genomic_DNA"/>
</dbReference>
<proteinExistence type="predicted"/>
<dbReference type="SUPFAM" id="SSF52777">
    <property type="entry name" value="CoA-dependent acyltransferases"/>
    <property type="match status" value="1"/>
</dbReference>
<name>A0AAV9X815_9PEZI</name>
<reference evidence="1 2" key="1">
    <citation type="submission" date="2019-10" db="EMBL/GenBank/DDBJ databases">
        <authorList>
            <person name="Palmer J.M."/>
        </authorList>
    </citation>
    <scope>NUCLEOTIDE SEQUENCE [LARGE SCALE GENOMIC DNA]</scope>
    <source>
        <strain evidence="1 2">TWF694</strain>
    </source>
</reference>
<accession>A0AAV9X815</accession>
<dbReference type="Gene3D" id="3.30.559.10">
    <property type="entry name" value="Chloramphenicol acetyltransferase-like domain"/>
    <property type="match status" value="1"/>
</dbReference>
<evidence type="ECO:0008006" key="3">
    <source>
        <dbReference type="Google" id="ProtNLM"/>
    </source>
</evidence>
<dbReference type="PANTHER" id="PTHR42034">
    <property type="entry name" value="CHROMOSOME 7, WHOLE GENOME SHOTGUN SEQUENCE-RELATED"/>
    <property type="match status" value="1"/>
</dbReference>
<dbReference type="InterPro" id="IPR023213">
    <property type="entry name" value="CAT-like_dom_sf"/>
</dbReference>
<organism evidence="1 2">
    <name type="scientific">Orbilia ellipsospora</name>
    <dbReference type="NCBI Taxonomy" id="2528407"/>
    <lineage>
        <taxon>Eukaryota</taxon>
        <taxon>Fungi</taxon>
        <taxon>Dikarya</taxon>
        <taxon>Ascomycota</taxon>
        <taxon>Pezizomycotina</taxon>
        <taxon>Orbiliomycetes</taxon>
        <taxon>Orbiliales</taxon>
        <taxon>Orbiliaceae</taxon>
        <taxon>Orbilia</taxon>
    </lineage>
</organism>